<keyword evidence="9" id="KW-0732">Signal</keyword>
<gene>
    <name evidence="10" type="ORF">LTR36_001913</name>
</gene>
<evidence type="ECO:0000256" key="9">
    <source>
        <dbReference type="SAM" id="SignalP"/>
    </source>
</evidence>
<dbReference type="PRINTS" id="PR00747">
    <property type="entry name" value="GLYHDRLASE47"/>
</dbReference>
<feature type="chain" id="PRO_5043373148" description="alpha-1,2-Mannosidase" evidence="9">
    <location>
        <begin position="29"/>
        <end position="596"/>
    </location>
</feature>
<dbReference type="PANTHER" id="PTHR11742:SF49">
    <property type="entry name" value="ALPHA-1,2-MANNOSIDASE"/>
    <property type="match status" value="1"/>
</dbReference>
<feature type="signal peptide" evidence="9">
    <location>
        <begin position="1"/>
        <end position="28"/>
    </location>
</feature>
<comment type="similarity">
    <text evidence="3 8">Belongs to the glycosyl hydrolase 47 family.</text>
</comment>
<keyword evidence="8" id="KW-0326">Glycosidase</keyword>
<evidence type="ECO:0000313" key="11">
    <source>
        <dbReference type="Proteomes" id="UP001324427"/>
    </source>
</evidence>
<organism evidence="10 11">
    <name type="scientific">Oleoguttula mirabilis</name>
    <dbReference type="NCBI Taxonomy" id="1507867"/>
    <lineage>
        <taxon>Eukaryota</taxon>
        <taxon>Fungi</taxon>
        <taxon>Dikarya</taxon>
        <taxon>Ascomycota</taxon>
        <taxon>Pezizomycotina</taxon>
        <taxon>Dothideomycetes</taxon>
        <taxon>Dothideomycetidae</taxon>
        <taxon>Mycosphaerellales</taxon>
        <taxon>Teratosphaeriaceae</taxon>
        <taxon>Oleoguttula</taxon>
    </lineage>
</organism>
<evidence type="ECO:0000256" key="3">
    <source>
        <dbReference type="ARBA" id="ARBA00007658"/>
    </source>
</evidence>
<name>A0AAV9JMD4_9PEZI</name>
<feature type="active site" evidence="6">
    <location>
        <position position="324"/>
    </location>
</feature>
<dbReference type="GO" id="GO:0004571">
    <property type="term" value="F:mannosyl-oligosaccharide 1,2-alpha-mannosidase activity"/>
    <property type="evidence" value="ECO:0007669"/>
    <property type="project" value="InterPro"/>
</dbReference>
<dbReference type="InterPro" id="IPR050749">
    <property type="entry name" value="Glycosyl_Hydrolase_47"/>
</dbReference>
<evidence type="ECO:0000256" key="5">
    <source>
        <dbReference type="ARBA" id="ARBA00023157"/>
    </source>
</evidence>
<feature type="active site" description="Proton donor" evidence="6">
    <location>
        <position position="186"/>
    </location>
</feature>
<comment type="pathway">
    <text evidence="2">Protein modification; protein glycosylation.</text>
</comment>
<evidence type="ECO:0000313" key="10">
    <source>
        <dbReference type="EMBL" id="KAK4546695.1"/>
    </source>
</evidence>
<dbReference type="AlphaFoldDB" id="A0AAV9JMD4"/>
<dbReference type="GO" id="GO:0005509">
    <property type="term" value="F:calcium ion binding"/>
    <property type="evidence" value="ECO:0007669"/>
    <property type="project" value="InterPro"/>
</dbReference>
<accession>A0AAV9JMD4</accession>
<dbReference type="GO" id="GO:0016020">
    <property type="term" value="C:membrane"/>
    <property type="evidence" value="ECO:0007669"/>
    <property type="project" value="InterPro"/>
</dbReference>
<dbReference type="FunFam" id="1.50.10.10:FF:000037">
    <property type="entry name" value="alpha-1,2-Mannosidase"/>
    <property type="match status" value="1"/>
</dbReference>
<dbReference type="InterPro" id="IPR001382">
    <property type="entry name" value="Glyco_hydro_47"/>
</dbReference>
<dbReference type="InterPro" id="IPR036026">
    <property type="entry name" value="Seven-hairpin_glycosidases"/>
</dbReference>
<evidence type="ECO:0000256" key="8">
    <source>
        <dbReference type="RuleBase" id="RU361193"/>
    </source>
</evidence>
<dbReference type="GO" id="GO:0036503">
    <property type="term" value="P:ERAD pathway"/>
    <property type="evidence" value="ECO:0007669"/>
    <property type="project" value="UniProtKB-ARBA"/>
</dbReference>
<reference evidence="10 11" key="1">
    <citation type="submission" date="2021-11" db="EMBL/GenBank/DDBJ databases">
        <title>Black yeast isolated from Biological Soil Crust.</title>
        <authorList>
            <person name="Kurbessoian T."/>
        </authorList>
    </citation>
    <scope>NUCLEOTIDE SEQUENCE [LARGE SCALE GENOMIC DNA]</scope>
    <source>
        <strain evidence="10 11">CCFEE 5522</strain>
    </source>
</reference>
<dbReference type="EMBL" id="JAVFHQ010000014">
    <property type="protein sequence ID" value="KAK4546695.1"/>
    <property type="molecule type" value="Genomic_DNA"/>
</dbReference>
<evidence type="ECO:0000256" key="2">
    <source>
        <dbReference type="ARBA" id="ARBA00004922"/>
    </source>
</evidence>
<evidence type="ECO:0000256" key="4">
    <source>
        <dbReference type="ARBA" id="ARBA00022801"/>
    </source>
</evidence>
<dbReference type="Pfam" id="PF01532">
    <property type="entry name" value="Glyco_hydro_47"/>
    <property type="match status" value="1"/>
</dbReference>
<dbReference type="InterPro" id="IPR012341">
    <property type="entry name" value="6hp_glycosidase-like_sf"/>
</dbReference>
<feature type="disulfide bond" evidence="7">
    <location>
        <begin position="396"/>
        <end position="425"/>
    </location>
</feature>
<sequence>MLPLLRRWLFYTLLSAALLFLLFQASHFLEGPHGGHRRSHKSPIERLTHPAFWQPKFRWRDLPQRHPVANLTALPSGPLVDIPKIQHDFEPETQERRVERQARLAAVREAFLHSWDGYKQNAWLQDEVAPVSGESHNGFGGWGATLVDSLDTLWIMGLQKDFRVAVTALKKIDFTTTPLNEVNVFETTIRYLGGFLSAYDVSGQKHKILLEKAVELGDMLYVAFDTPNRMPVTRWDWKNAALGGSQEAARFSLLAEVGSFTLEFTRLSQLTGDNKWYDAIARITDVFEDSQNRTKIPGMWGVMVDTLNADFTRDTTFSIGGMADSLYEYLPKQHLMLGGRSDQYRGMYSTALASIKQHIFFRPLNPDNQQLLLSGTLKRFSSAHISLIPEAQHLTCFAGGMVALAAKAFQQTHELETARQLVDGCLWAYESMPSGIMPEAFHAAPCEETADGNCTWTDQKWYRAINTPAPTKQPVDDTPEQTMKDAQLTIKAAKLVPGFTRIIDPRYMLRPEAIESLFVLYRITGDHTLQDKAWNMFQAISNATKTTIAYAGIQDVSETGSDWIDTMESFWTAETLKYFYLIFSEPDVISLDDYVL</sequence>
<keyword evidence="11" id="KW-1185">Reference proteome</keyword>
<comment type="cofactor">
    <cofactor evidence="1">
        <name>Ca(2+)</name>
        <dbReference type="ChEBI" id="CHEBI:29108"/>
    </cofactor>
</comment>
<feature type="active site" evidence="6">
    <location>
        <position position="512"/>
    </location>
</feature>
<dbReference type="EC" id="3.2.1.-" evidence="8"/>
<dbReference type="PANTHER" id="PTHR11742">
    <property type="entry name" value="MANNOSYL-OLIGOSACCHARIDE ALPHA-1,2-MANNOSIDASE-RELATED"/>
    <property type="match status" value="1"/>
</dbReference>
<dbReference type="Proteomes" id="UP001324427">
    <property type="component" value="Unassembled WGS sequence"/>
</dbReference>
<feature type="active site" description="Proton donor" evidence="6">
    <location>
        <position position="439"/>
    </location>
</feature>
<comment type="caution">
    <text evidence="10">The sequence shown here is derived from an EMBL/GenBank/DDBJ whole genome shotgun (WGS) entry which is preliminary data.</text>
</comment>
<evidence type="ECO:0000256" key="1">
    <source>
        <dbReference type="ARBA" id="ARBA00001913"/>
    </source>
</evidence>
<protein>
    <recommendedName>
        <fullName evidence="8">alpha-1,2-Mannosidase</fullName>
        <ecNumber evidence="8">3.2.1.-</ecNumber>
    </recommendedName>
</protein>
<dbReference type="Gene3D" id="1.50.10.10">
    <property type="match status" value="1"/>
</dbReference>
<proteinExistence type="inferred from homology"/>
<dbReference type="GO" id="GO:0005975">
    <property type="term" value="P:carbohydrate metabolic process"/>
    <property type="evidence" value="ECO:0007669"/>
    <property type="project" value="InterPro"/>
</dbReference>
<dbReference type="SUPFAM" id="SSF48225">
    <property type="entry name" value="Seven-hairpin glycosidases"/>
    <property type="match status" value="1"/>
</dbReference>
<dbReference type="GO" id="GO:0005783">
    <property type="term" value="C:endoplasmic reticulum"/>
    <property type="evidence" value="ECO:0007669"/>
    <property type="project" value="TreeGrafter"/>
</dbReference>
<keyword evidence="4 8" id="KW-0378">Hydrolase</keyword>
<keyword evidence="5 7" id="KW-1015">Disulfide bond</keyword>
<evidence type="ECO:0000256" key="7">
    <source>
        <dbReference type="PIRSR" id="PIRSR601382-3"/>
    </source>
</evidence>
<evidence type="ECO:0000256" key="6">
    <source>
        <dbReference type="PIRSR" id="PIRSR601382-1"/>
    </source>
</evidence>